<dbReference type="PROSITE" id="PS00671">
    <property type="entry name" value="D_2_HYDROXYACID_DH_3"/>
    <property type="match status" value="1"/>
</dbReference>
<protein>
    <submittedName>
        <fullName evidence="4">Dihydrofolate reductase</fullName>
    </submittedName>
</protein>
<dbReference type="EMBL" id="WYDN01000008">
    <property type="protein sequence ID" value="NAZ16506.1"/>
    <property type="molecule type" value="Genomic_DNA"/>
</dbReference>
<dbReference type="InterPro" id="IPR036291">
    <property type="entry name" value="NAD(P)-bd_dom_sf"/>
</dbReference>
<accession>A0A6L9GAY5</accession>
<dbReference type="CDD" id="cd12166">
    <property type="entry name" value="2-Hacid_dh_7"/>
    <property type="match status" value="1"/>
</dbReference>
<dbReference type="RefSeq" id="WP_161449263.1">
    <property type="nucleotide sequence ID" value="NZ_WYDN01000008.1"/>
</dbReference>
<dbReference type="GO" id="GO:0051287">
    <property type="term" value="F:NAD binding"/>
    <property type="evidence" value="ECO:0007669"/>
    <property type="project" value="InterPro"/>
</dbReference>
<dbReference type="AlphaFoldDB" id="A0A6L9GAY5"/>
<reference evidence="4 5" key="1">
    <citation type="submission" date="2020-01" db="EMBL/GenBank/DDBJ databases">
        <title>Glutamicibacter soli M275.</title>
        <authorList>
            <person name="Meng X."/>
        </authorList>
    </citation>
    <scope>NUCLEOTIDE SEQUENCE [LARGE SCALE GENOMIC DNA]</scope>
    <source>
        <strain evidence="4 5">M275</strain>
    </source>
</reference>
<dbReference type="GO" id="GO:0016618">
    <property type="term" value="F:hydroxypyruvate reductase [NAD(P)H] activity"/>
    <property type="evidence" value="ECO:0007669"/>
    <property type="project" value="TreeGrafter"/>
</dbReference>
<keyword evidence="1" id="KW-0560">Oxidoreductase</keyword>
<evidence type="ECO:0000313" key="4">
    <source>
        <dbReference type="EMBL" id="NAZ16506.1"/>
    </source>
</evidence>
<evidence type="ECO:0000256" key="2">
    <source>
        <dbReference type="ARBA" id="ARBA00023027"/>
    </source>
</evidence>
<gene>
    <name evidence="4" type="ORF">GT020_10580</name>
</gene>
<dbReference type="PANTHER" id="PTHR10996:SF178">
    <property type="entry name" value="2-HYDROXYACID DEHYDROGENASE YGL185C-RELATED"/>
    <property type="match status" value="1"/>
</dbReference>
<name>A0A6L9GAY5_9MICC</name>
<organism evidence="4 5">
    <name type="scientific">Glutamicibacter soli</name>
    <dbReference type="NCBI Taxonomy" id="453836"/>
    <lineage>
        <taxon>Bacteria</taxon>
        <taxon>Bacillati</taxon>
        <taxon>Actinomycetota</taxon>
        <taxon>Actinomycetes</taxon>
        <taxon>Micrococcales</taxon>
        <taxon>Micrococcaceae</taxon>
        <taxon>Glutamicibacter</taxon>
    </lineage>
</organism>
<evidence type="ECO:0000256" key="1">
    <source>
        <dbReference type="ARBA" id="ARBA00023002"/>
    </source>
</evidence>
<feature type="domain" description="D-isomer specific 2-hydroxyacid dehydrogenase NAD-binding" evidence="3">
    <location>
        <begin position="100"/>
        <end position="273"/>
    </location>
</feature>
<sequence>MTLRVLVPWQRLFDALQIPGIEPILWHINDDPEDAPEAEVLVTERPSNPELRSRVARIKGLRHVHLLSIGYEWVLEHLPQHATLTNSRGAVEDATAEHCLALILASLRELPKALEQQRKQRWERIWTSSLHGSTVLLLGAGGVGSAIAERLAPFKPAQVITVASKARTLDDGTVVHGISDVEQLLPLADIVIVALPHTSRTERLVNAEFLARLRDGALLVNIGRGPIVDTEALLQELDRGQLRAALDVTDPEPLPSGHPLWTAPNCLVTPHMAGDTGEFLKLVSELAIAQVRGIFVGKKPFNIVTDRN</sequence>
<dbReference type="GO" id="GO:0005829">
    <property type="term" value="C:cytosol"/>
    <property type="evidence" value="ECO:0007669"/>
    <property type="project" value="TreeGrafter"/>
</dbReference>
<dbReference type="InterPro" id="IPR050223">
    <property type="entry name" value="D-isomer_2-hydroxyacid_DH"/>
</dbReference>
<keyword evidence="2" id="KW-0520">NAD</keyword>
<dbReference type="Gene3D" id="3.40.50.720">
    <property type="entry name" value="NAD(P)-binding Rossmann-like Domain"/>
    <property type="match status" value="2"/>
</dbReference>
<dbReference type="Pfam" id="PF02826">
    <property type="entry name" value="2-Hacid_dh_C"/>
    <property type="match status" value="1"/>
</dbReference>
<dbReference type="InterPro" id="IPR006140">
    <property type="entry name" value="D-isomer_DH_NAD-bd"/>
</dbReference>
<proteinExistence type="predicted"/>
<comment type="caution">
    <text evidence="4">The sequence shown here is derived from an EMBL/GenBank/DDBJ whole genome shotgun (WGS) entry which is preliminary data.</text>
</comment>
<dbReference type="SUPFAM" id="SSF51735">
    <property type="entry name" value="NAD(P)-binding Rossmann-fold domains"/>
    <property type="match status" value="1"/>
</dbReference>
<dbReference type="SUPFAM" id="SSF52283">
    <property type="entry name" value="Formate/glycerate dehydrogenase catalytic domain-like"/>
    <property type="match status" value="1"/>
</dbReference>
<evidence type="ECO:0000313" key="5">
    <source>
        <dbReference type="Proteomes" id="UP000477543"/>
    </source>
</evidence>
<dbReference type="PANTHER" id="PTHR10996">
    <property type="entry name" value="2-HYDROXYACID DEHYDROGENASE-RELATED"/>
    <property type="match status" value="1"/>
</dbReference>
<dbReference type="InterPro" id="IPR029753">
    <property type="entry name" value="D-isomer_DH_CS"/>
</dbReference>
<dbReference type="Proteomes" id="UP000477543">
    <property type="component" value="Unassembled WGS sequence"/>
</dbReference>
<dbReference type="GO" id="GO:0030267">
    <property type="term" value="F:glyoxylate reductase (NADPH) activity"/>
    <property type="evidence" value="ECO:0007669"/>
    <property type="project" value="TreeGrafter"/>
</dbReference>
<evidence type="ECO:0000259" key="3">
    <source>
        <dbReference type="Pfam" id="PF02826"/>
    </source>
</evidence>